<keyword evidence="4" id="KW-1185">Reference proteome</keyword>
<gene>
    <name evidence="3" type="ORF">SAMN04488104_100182</name>
</gene>
<dbReference type="OrthoDB" id="9801086at2"/>
<dbReference type="PROSITE" id="PS51257">
    <property type="entry name" value="PROKAR_LIPOPROTEIN"/>
    <property type="match status" value="1"/>
</dbReference>
<dbReference type="InterPro" id="IPR009078">
    <property type="entry name" value="Ferritin-like_SF"/>
</dbReference>
<dbReference type="Proteomes" id="UP000199060">
    <property type="component" value="Unassembled WGS sequence"/>
</dbReference>
<dbReference type="EMBL" id="FNAC01000001">
    <property type="protein sequence ID" value="SDC52382.1"/>
    <property type="molecule type" value="Genomic_DNA"/>
</dbReference>
<dbReference type="Pfam" id="PF09968">
    <property type="entry name" value="DUF2202"/>
    <property type="match status" value="1"/>
</dbReference>
<proteinExistence type="predicted"/>
<evidence type="ECO:0000313" key="3">
    <source>
        <dbReference type="EMBL" id="SDC52382.1"/>
    </source>
</evidence>
<evidence type="ECO:0000313" key="4">
    <source>
        <dbReference type="Proteomes" id="UP000199060"/>
    </source>
</evidence>
<dbReference type="CDD" id="cd01048">
    <property type="entry name" value="Ferritin_like_AB2"/>
    <property type="match status" value="1"/>
</dbReference>
<dbReference type="SUPFAM" id="SSF47240">
    <property type="entry name" value="Ferritin-like"/>
    <property type="match status" value="1"/>
</dbReference>
<sequence>MKKLIIVFAVLFVGLSACQESESPTPSPQLSAAEVETLIFTREEEKLAFDVYSYAFEQYGITAFQNIAKSETQHIQSVLRLMASYGISDPLNGDQTLGKFTDPALQLLFKQLKERVDLSESEAVKVGLLIEDMDIYDLQMGILETDKALIQALYQSLMCGSENHMRSFYNLATQAGIDYSPEYISLSEYNQIINSSRTSCNSNF</sequence>
<feature type="chain" id="PRO_5011500454" description="DUF2202 domain-containing protein" evidence="1">
    <location>
        <begin position="20"/>
        <end position="204"/>
    </location>
</feature>
<feature type="signal peptide" evidence="1">
    <location>
        <begin position="1"/>
        <end position="19"/>
    </location>
</feature>
<protein>
    <recommendedName>
        <fullName evidence="2">DUF2202 domain-containing protein</fullName>
    </recommendedName>
</protein>
<evidence type="ECO:0000259" key="2">
    <source>
        <dbReference type="Pfam" id="PF09968"/>
    </source>
</evidence>
<dbReference type="InterPro" id="IPR019243">
    <property type="entry name" value="DUF2202"/>
</dbReference>
<reference evidence="4" key="1">
    <citation type="submission" date="2016-10" db="EMBL/GenBank/DDBJ databases">
        <authorList>
            <person name="Varghese N."/>
            <person name="Submissions S."/>
        </authorList>
    </citation>
    <scope>NUCLEOTIDE SEQUENCE [LARGE SCALE GENOMIC DNA]</scope>
    <source>
        <strain evidence="4">DSM 23095</strain>
    </source>
</reference>
<dbReference type="STRING" id="686796.SAMN04488104_100182"/>
<dbReference type="RefSeq" id="WP_087937658.1">
    <property type="nucleotide sequence ID" value="NZ_FNAC01000001.1"/>
</dbReference>
<dbReference type="AlphaFoldDB" id="A0A1G6M9X5"/>
<dbReference type="InterPro" id="IPR012347">
    <property type="entry name" value="Ferritin-like"/>
</dbReference>
<keyword evidence="1" id="KW-0732">Signal</keyword>
<evidence type="ECO:0000256" key="1">
    <source>
        <dbReference type="SAM" id="SignalP"/>
    </source>
</evidence>
<accession>A0A1G6M9X5</accession>
<feature type="domain" description="DUF2202" evidence="2">
    <location>
        <begin position="34"/>
        <end position="195"/>
    </location>
</feature>
<organism evidence="3 4">
    <name type="scientific">Algoriphagus faecimaris</name>
    <dbReference type="NCBI Taxonomy" id="686796"/>
    <lineage>
        <taxon>Bacteria</taxon>
        <taxon>Pseudomonadati</taxon>
        <taxon>Bacteroidota</taxon>
        <taxon>Cytophagia</taxon>
        <taxon>Cytophagales</taxon>
        <taxon>Cyclobacteriaceae</taxon>
        <taxon>Algoriphagus</taxon>
    </lineage>
</organism>
<name>A0A1G6M9X5_9BACT</name>
<dbReference type="Gene3D" id="1.20.1260.10">
    <property type="match status" value="1"/>
</dbReference>